<dbReference type="STRING" id="295108.HT99x_00432"/>
<name>A0A0Q9YMM3_9GAMM</name>
<evidence type="ECO:0000313" key="3">
    <source>
        <dbReference type="EMBL" id="MCS5709815.1"/>
    </source>
</evidence>
<evidence type="ECO:0000256" key="1">
    <source>
        <dbReference type="HAMAP-Rule" id="MF_00598"/>
    </source>
</evidence>
<evidence type="ECO:0000313" key="4">
    <source>
        <dbReference type="Proteomes" id="UP000051497"/>
    </source>
</evidence>
<protein>
    <recommendedName>
        <fullName evidence="1">Protein Smg homolog</fullName>
    </recommendedName>
</protein>
<accession>A0A0Q9YMM3</accession>
<reference evidence="3" key="2">
    <citation type="journal article" date="2016" name="Genome Announc.">
        <title>Draft Genome Sequences of Two Novel Amoeba-Resistant Intranuclear Bacteria, 'Candidatus Berkiella cookevillensis' and 'Candidatus Berkiella aquae'.</title>
        <authorList>
            <person name="Mehari Y.T."/>
            <person name="Arivett B.A."/>
            <person name="Farone A.L."/>
            <person name="Gunderson J.H."/>
            <person name="Farone M.B."/>
        </authorList>
    </citation>
    <scope>NUCLEOTIDE SEQUENCE</scope>
    <source>
        <strain evidence="3">HT99</strain>
    </source>
</reference>
<dbReference type="EMBL" id="LKAJ01000002">
    <property type="protein sequence ID" value="KRG22015.1"/>
    <property type="molecule type" value="Genomic_DNA"/>
</dbReference>
<comment type="caution">
    <text evidence="2">The sequence shown here is derived from an EMBL/GenBank/DDBJ whole genome shotgun (WGS) entry which is preliminary data.</text>
</comment>
<dbReference type="OrthoDB" id="9788984at2"/>
<gene>
    <name evidence="1" type="primary">smg</name>
    <name evidence="3" type="ORF">HT99x_000085</name>
    <name evidence="2" type="ORF">HT99x_00432</name>
</gene>
<reference evidence="3" key="3">
    <citation type="submission" date="2021-06" db="EMBL/GenBank/DDBJ databases">
        <title>Genomic Description and Analysis of Intracellular Bacteria, Candidatus Berkiella cookevillensis and Candidatus Berkiella aquae.</title>
        <authorList>
            <person name="Kidane D.T."/>
            <person name="Mehari Y.T."/>
            <person name="Rice F.C."/>
            <person name="Arivett B.A."/>
            <person name="Farone A.L."/>
            <person name="Berk S.G."/>
            <person name="Farone M.B."/>
        </authorList>
    </citation>
    <scope>NUCLEOTIDE SEQUENCE</scope>
    <source>
        <strain evidence="3">HT99</strain>
    </source>
</reference>
<comment type="similarity">
    <text evidence="1">Belongs to the Smg family.</text>
</comment>
<dbReference type="AlphaFoldDB" id="A0A0Q9YMM3"/>
<reference evidence="2" key="1">
    <citation type="submission" date="2015-09" db="EMBL/GenBank/DDBJ databases">
        <title>Draft Genome Sequences of Two Novel Amoeba-resistant Intranuclear Bacteria, Candidatus Berkiella cookevillensis and Candidatus Berkiella aquae.</title>
        <authorList>
            <person name="Mehari Y.T."/>
            <person name="Arivett B.A."/>
            <person name="Farone A.L."/>
            <person name="Gunderson J.H."/>
            <person name="Farone M.B."/>
        </authorList>
    </citation>
    <scope>NUCLEOTIDE SEQUENCE [LARGE SCALE GENOMIC DNA]</scope>
    <source>
        <strain evidence="2">HT99</strain>
    </source>
</reference>
<dbReference type="RefSeq" id="WP_075065088.1">
    <property type="nucleotide sequence ID" value="NZ_LKAJ02000001.1"/>
</dbReference>
<keyword evidence="4" id="KW-1185">Reference proteome</keyword>
<evidence type="ECO:0000313" key="2">
    <source>
        <dbReference type="EMBL" id="KRG22015.1"/>
    </source>
</evidence>
<dbReference type="InterPro" id="IPR007456">
    <property type="entry name" value="Smg"/>
</dbReference>
<dbReference type="Proteomes" id="UP000051497">
    <property type="component" value="Unassembled WGS sequence"/>
</dbReference>
<dbReference type="PANTHER" id="PTHR38692">
    <property type="entry name" value="PROTEIN SMG"/>
    <property type="match status" value="1"/>
</dbReference>
<organism evidence="2">
    <name type="scientific">Candidatus Berkiella aquae</name>
    <dbReference type="NCBI Taxonomy" id="295108"/>
    <lineage>
        <taxon>Bacteria</taxon>
        <taxon>Pseudomonadati</taxon>
        <taxon>Pseudomonadota</taxon>
        <taxon>Gammaproteobacteria</taxon>
        <taxon>Candidatus Berkiellales</taxon>
        <taxon>Candidatus Berkiellaceae</taxon>
        <taxon>Candidatus Berkiella</taxon>
    </lineage>
</organism>
<proteinExistence type="inferred from homology"/>
<sequence>MKANVIEVLMFLFDNYLSVSEDTLLDEKSLTCELEEAGFDPQEISLAFDWLGELAEIERLAATLVQVPGNSIRVYAYEEQVKLDIACRGYLHSLEAMGLLDATVREIIIDRAMAIEADNLSLQQFKRIIGLVMLNKAPQEEMLPWIEELMNDEKADSIIH</sequence>
<dbReference type="EMBL" id="LKAJ02000001">
    <property type="protein sequence ID" value="MCS5709815.1"/>
    <property type="molecule type" value="Genomic_DNA"/>
</dbReference>
<dbReference type="HAMAP" id="MF_00598">
    <property type="entry name" value="Smg"/>
    <property type="match status" value="1"/>
</dbReference>
<dbReference type="PANTHER" id="PTHR38692:SF1">
    <property type="entry name" value="PROTEIN SMG"/>
    <property type="match status" value="1"/>
</dbReference>
<dbReference type="Pfam" id="PF04361">
    <property type="entry name" value="DUF494"/>
    <property type="match status" value="1"/>
</dbReference>